<accession>A0A955L427</accession>
<dbReference type="Proteomes" id="UP000782843">
    <property type="component" value="Unassembled WGS sequence"/>
</dbReference>
<dbReference type="AlphaFoldDB" id="A0A955L427"/>
<proteinExistence type="predicted"/>
<organism evidence="1 2">
    <name type="scientific">Candidatus Dojkabacteria bacterium</name>
    <dbReference type="NCBI Taxonomy" id="2099670"/>
    <lineage>
        <taxon>Bacteria</taxon>
        <taxon>Candidatus Dojkabacteria</taxon>
    </lineage>
</organism>
<sequence>MKVFIIIGLITLVSLISVSFVGFLKNTNVKPLDDYDAEKYSKGKSDIDLIASAMNQMVKNDLDNKIPLIESWCLKGATLPEIPSLTLNSTEGGTMPDLADCMGGYLGDIPLPPAGYAYKWGVDNSEEPTVLRVGFTVTNVQAELSNPDYVVTVFTN</sequence>
<protein>
    <submittedName>
        <fullName evidence="1">Uncharacterized protein</fullName>
    </submittedName>
</protein>
<reference evidence="1" key="2">
    <citation type="journal article" date="2021" name="Microbiome">
        <title>Successional dynamics and alternative stable states in a saline activated sludge microbial community over 9 years.</title>
        <authorList>
            <person name="Wang Y."/>
            <person name="Ye J."/>
            <person name="Ju F."/>
            <person name="Liu L."/>
            <person name="Boyd J.A."/>
            <person name="Deng Y."/>
            <person name="Parks D.H."/>
            <person name="Jiang X."/>
            <person name="Yin X."/>
            <person name="Woodcroft B.J."/>
            <person name="Tyson G.W."/>
            <person name="Hugenholtz P."/>
            <person name="Polz M.F."/>
            <person name="Zhang T."/>
        </authorList>
    </citation>
    <scope>NUCLEOTIDE SEQUENCE</scope>
    <source>
        <strain evidence="1">HKST-UBA10</strain>
    </source>
</reference>
<evidence type="ECO:0000313" key="1">
    <source>
        <dbReference type="EMBL" id="MCA9382475.1"/>
    </source>
</evidence>
<name>A0A955L427_9BACT</name>
<gene>
    <name evidence="1" type="ORF">KC660_03655</name>
</gene>
<evidence type="ECO:0000313" key="2">
    <source>
        <dbReference type="Proteomes" id="UP000782843"/>
    </source>
</evidence>
<dbReference type="EMBL" id="JAGQLG010000145">
    <property type="protein sequence ID" value="MCA9382475.1"/>
    <property type="molecule type" value="Genomic_DNA"/>
</dbReference>
<comment type="caution">
    <text evidence="1">The sequence shown here is derived from an EMBL/GenBank/DDBJ whole genome shotgun (WGS) entry which is preliminary data.</text>
</comment>
<reference evidence="1" key="1">
    <citation type="submission" date="2020-04" db="EMBL/GenBank/DDBJ databases">
        <authorList>
            <person name="Zhang T."/>
        </authorList>
    </citation>
    <scope>NUCLEOTIDE SEQUENCE</scope>
    <source>
        <strain evidence="1">HKST-UBA10</strain>
    </source>
</reference>